<dbReference type="InterPro" id="IPR015526">
    <property type="entry name" value="Frizzled/SFRP"/>
</dbReference>
<dbReference type="PROSITE" id="PS50038">
    <property type="entry name" value="FZ"/>
    <property type="match status" value="6"/>
</dbReference>
<feature type="disulfide bond" evidence="3">
    <location>
        <begin position="95"/>
        <end position="136"/>
    </location>
</feature>
<evidence type="ECO:0000259" key="6">
    <source>
        <dbReference type="PROSITE" id="PS50038"/>
    </source>
</evidence>
<evidence type="ECO:0000313" key="7">
    <source>
        <dbReference type="EMBL" id="KAJ7376998.1"/>
    </source>
</evidence>
<feature type="disulfide bond" evidence="3">
    <location>
        <begin position="99"/>
        <end position="123"/>
    </location>
</feature>
<feature type="disulfide bond" evidence="3">
    <location>
        <begin position="68"/>
        <end position="106"/>
    </location>
</feature>
<evidence type="ECO:0000256" key="2">
    <source>
        <dbReference type="ARBA" id="ARBA00023157"/>
    </source>
</evidence>
<organism evidence="7 8">
    <name type="scientific">Desmophyllum pertusum</name>
    <dbReference type="NCBI Taxonomy" id="174260"/>
    <lineage>
        <taxon>Eukaryota</taxon>
        <taxon>Metazoa</taxon>
        <taxon>Cnidaria</taxon>
        <taxon>Anthozoa</taxon>
        <taxon>Hexacorallia</taxon>
        <taxon>Scleractinia</taxon>
        <taxon>Caryophylliina</taxon>
        <taxon>Caryophylliidae</taxon>
        <taxon>Desmophyllum</taxon>
    </lineage>
</organism>
<feature type="domain" description="FZ" evidence="6">
    <location>
        <begin position="679"/>
        <end position="789"/>
    </location>
</feature>
<feature type="domain" description="FZ" evidence="6">
    <location>
        <begin position="413"/>
        <end position="524"/>
    </location>
</feature>
<feature type="disulfide bond" evidence="3">
    <location>
        <begin position="627"/>
        <end position="651"/>
    </location>
</feature>
<feature type="disulfide bond" evidence="3">
    <location>
        <begin position="357"/>
        <end position="398"/>
    </location>
</feature>
<keyword evidence="2 3" id="KW-1015">Disulfide bond</keyword>
<dbReference type="OrthoDB" id="5986765at2759"/>
<dbReference type="GO" id="GO:0060070">
    <property type="term" value="P:canonical Wnt signaling pathway"/>
    <property type="evidence" value="ECO:0007669"/>
    <property type="project" value="TreeGrafter"/>
</dbReference>
<feature type="domain" description="FZ" evidence="6">
    <location>
        <begin position="18"/>
        <end position="139"/>
    </location>
</feature>
<evidence type="ECO:0000313" key="8">
    <source>
        <dbReference type="Proteomes" id="UP001163046"/>
    </source>
</evidence>
<feature type="disulfide bond" evidence="3">
    <location>
        <begin position="723"/>
        <end position="761"/>
    </location>
</feature>
<dbReference type="PANTHER" id="PTHR11309:SF126">
    <property type="entry name" value="FRIZZLED-2"/>
    <property type="match status" value="1"/>
</dbReference>
<feature type="disulfide bond" evidence="3">
    <location>
        <begin position="458"/>
        <end position="496"/>
    </location>
</feature>
<keyword evidence="4" id="KW-1133">Transmembrane helix</keyword>
<feature type="chain" id="PRO_5040904755" description="FZ domain-containing protein" evidence="5">
    <location>
        <begin position="20"/>
        <end position="865"/>
    </location>
</feature>
<sequence>MELVYTYVLLATSISLVSCAEKCEPITVRSCSNAGYRLTARFHDVDGTPYQDYQAPHLNIYIPLLETCSDLASTILCSLYLPNCVEDRNTSMPPCRKVCTRFVSECQSHLRKAGLAGMFTVLCDLLPDENGQSQKCFSPFNITSSGPTANVPVCYDVVDQKCKNDLHYSKTIIPTNFQTAKDTLFKGIIDSNCSKELEKFICYTQFPPCSLNRSIGSSIPCKSLCDRIHSKCWKQFNNGGLPLPVCDYIYPREDKYNPTGICKVKQWPATPWPKKFRPPPPPLGTCEKLTVTSCANAGYTLTAKYPQTGNKPFQDVKGQLLNTLIPLLTCSPYSSLILCSMFLPKCVPGSGRPMLPCRQVCLDFTDKCKGELHLVSTMGMTTALCDLLPVYDGTPNKCIMPDNFSPSSTLKYSARDVCYKVTSTKCSKDLHYDNTFLPTKEQKASEFTILQPIIDSGCSPDIEKYLCFTRMPPCTADKSVVHMPCRAFCKRITLDCGDVFKANSIPPLPCDHLFPHGDSSNGLCDLKRWPAAWPWKIPDPTPPPSDGPTQCIPLKGKACADAGYALTADFPPIDGTPYQKVKGRNLAFFLGFLKLCSPYSSTILCSLSMPKCVQGWNKPVLPCRNVCLEFVNKCWTLLAMASHAGMFRALCDLLPQQDLYPTTCFVPDGFVPSSTVVAKRGGQCSKVVEPKYCATDLHYNQTFVLENDQATKSVLQNILDSKCSPDLEKYLCYTSVPPCKPNDLAVYVPCRSVCEQARRDCGAEFKKSRIPLPDCSWIYPDDDDPNGLCHLHTFPVPWPSKKTQVVNVAQKSSSKGGMIAGLVILVGVVIAVVVIAVLYFRWRRGKTQFAAQRFKNVTDEDESNA</sequence>
<evidence type="ECO:0000256" key="4">
    <source>
        <dbReference type="SAM" id="Phobius"/>
    </source>
</evidence>
<dbReference type="InterPro" id="IPR020067">
    <property type="entry name" value="Frizzled_dom"/>
</dbReference>
<dbReference type="SUPFAM" id="SSF63501">
    <property type="entry name" value="Frizzled cysteine-rich domain"/>
    <property type="match status" value="6"/>
</dbReference>
<evidence type="ECO:0000256" key="5">
    <source>
        <dbReference type="SAM" id="SignalP"/>
    </source>
</evidence>
<dbReference type="InterPro" id="IPR036790">
    <property type="entry name" value="Frizzled_dom_sf"/>
</dbReference>
<evidence type="ECO:0000256" key="1">
    <source>
        <dbReference type="ARBA" id="ARBA00022473"/>
    </source>
</evidence>
<protein>
    <recommendedName>
        <fullName evidence="6">FZ domain-containing protein</fullName>
    </recommendedName>
</protein>
<comment type="caution">
    <text evidence="3">Lacks conserved residue(s) required for the propagation of feature annotation.</text>
</comment>
<feature type="disulfide bond" evidence="3">
    <location>
        <begin position="551"/>
        <end position="612"/>
    </location>
</feature>
<feature type="disulfide bond" evidence="3">
    <location>
        <begin position="361"/>
        <end position="385"/>
    </location>
</feature>
<dbReference type="Pfam" id="PF01392">
    <property type="entry name" value="Fz"/>
    <property type="match status" value="6"/>
</dbReference>
<evidence type="ECO:0000256" key="3">
    <source>
        <dbReference type="PROSITE-ProRule" id="PRU00090"/>
    </source>
</evidence>
<feature type="domain" description="FZ" evidence="6">
    <location>
        <begin position="281"/>
        <end position="401"/>
    </location>
</feature>
<dbReference type="GO" id="GO:0042813">
    <property type="term" value="F:Wnt receptor activity"/>
    <property type="evidence" value="ECO:0007669"/>
    <property type="project" value="TreeGrafter"/>
</dbReference>
<keyword evidence="1" id="KW-0217">Developmental protein</keyword>
<dbReference type="EMBL" id="MU826385">
    <property type="protein sequence ID" value="KAJ7376998.1"/>
    <property type="molecule type" value="Genomic_DNA"/>
</dbReference>
<dbReference type="Proteomes" id="UP001163046">
    <property type="component" value="Unassembled WGS sequence"/>
</dbReference>
<feature type="disulfide bond" evidence="3">
    <location>
        <begin position="596"/>
        <end position="634"/>
    </location>
</feature>
<dbReference type="CDD" id="cd07066">
    <property type="entry name" value="CRD_FZ"/>
    <property type="match status" value="6"/>
</dbReference>
<dbReference type="SMART" id="SM00063">
    <property type="entry name" value="FRI"/>
    <property type="match status" value="5"/>
</dbReference>
<dbReference type="GO" id="GO:0005886">
    <property type="term" value="C:plasma membrane"/>
    <property type="evidence" value="ECO:0007669"/>
    <property type="project" value="TreeGrafter"/>
</dbReference>
<accession>A0A9W9Z875</accession>
<dbReference type="PANTHER" id="PTHR11309">
    <property type="entry name" value="FRIZZLED"/>
    <property type="match status" value="1"/>
</dbReference>
<keyword evidence="5" id="KW-0732">Signal</keyword>
<dbReference type="AlphaFoldDB" id="A0A9W9Z875"/>
<gene>
    <name evidence="7" type="ORF">OS493_031271</name>
</gene>
<dbReference type="GO" id="GO:0035567">
    <property type="term" value="P:non-canonical Wnt signaling pathway"/>
    <property type="evidence" value="ECO:0007669"/>
    <property type="project" value="TreeGrafter"/>
</dbReference>
<feature type="disulfide bond" evidence="3">
    <location>
        <begin position="31"/>
        <end position="77"/>
    </location>
</feature>
<keyword evidence="8" id="KW-1185">Reference proteome</keyword>
<proteinExistence type="predicted"/>
<reference evidence="7" key="1">
    <citation type="submission" date="2023-01" db="EMBL/GenBank/DDBJ databases">
        <title>Genome assembly of the deep-sea coral Lophelia pertusa.</title>
        <authorList>
            <person name="Herrera S."/>
            <person name="Cordes E."/>
        </authorList>
    </citation>
    <scope>NUCLEOTIDE SEQUENCE</scope>
    <source>
        <strain evidence="7">USNM1676648</strain>
        <tissue evidence="7">Polyp</tissue>
    </source>
</reference>
<feature type="domain" description="FZ" evidence="6">
    <location>
        <begin position="546"/>
        <end position="667"/>
    </location>
</feature>
<name>A0A9W9Z875_9CNID</name>
<feature type="domain" description="FZ" evidence="6">
    <location>
        <begin position="149"/>
        <end position="262"/>
    </location>
</feature>
<dbReference type="GO" id="GO:0017147">
    <property type="term" value="F:Wnt-protein binding"/>
    <property type="evidence" value="ECO:0007669"/>
    <property type="project" value="TreeGrafter"/>
</dbReference>
<feature type="disulfide bond" evidence="3">
    <location>
        <begin position="623"/>
        <end position="664"/>
    </location>
</feature>
<feature type="disulfide bond" evidence="3">
    <location>
        <begin position="559"/>
        <end position="605"/>
    </location>
</feature>
<dbReference type="Gene3D" id="1.10.2000.10">
    <property type="entry name" value="Frizzled cysteine-rich domain"/>
    <property type="match status" value="6"/>
</dbReference>
<feature type="signal peptide" evidence="5">
    <location>
        <begin position="1"/>
        <end position="19"/>
    </location>
</feature>
<keyword evidence="4" id="KW-0812">Transmembrane</keyword>
<feature type="disulfide bond" evidence="3">
    <location>
        <begin position="23"/>
        <end position="84"/>
    </location>
</feature>
<keyword evidence="4" id="KW-0472">Membrane</keyword>
<feature type="disulfide bond" evidence="3">
    <location>
        <begin position="221"/>
        <end position="262"/>
    </location>
</feature>
<comment type="caution">
    <text evidence="7">The sequence shown here is derived from an EMBL/GenBank/DDBJ whole genome shotgun (WGS) entry which is preliminary data.</text>
</comment>
<feature type="disulfide bond" evidence="3">
    <location>
        <begin position="330"/>
        <end position="368"/>
    </location>
</feature>
<feature type="transmembrane region" description="Helical" evidence="4">
    <location>
        <begin position="818"/>
        <end position="840"/>
    </location>
</feature>